<dbReference type="RefSeq" id="WP_106893732.1">
    <property type="nucleotide sequence ID" value="NZ_CP027860.1"/>
</dbReference>
<sequence>MRVAYFYANPFHHAMLAPVETALGNQVESRRFSSLDAMREFAPDVVVLAENPSHQAKRAAPNARIVWTRHGFANKRYLGYSMAGCDYACLSSAWLKQYYRDQGLRAGIDEWVTGFVPMDALYRRLQRAAPRSTKTLLYAPTFNPNMASVRPLGKSWASDLRRAYPELNIVIKPHPHTAKEQPMWLARWQSWAEADSGIQLIQDGNQDVYELMPDADILLTDASSVMFYFLALDRPIILVDNPLRFEDRQRFKPDAEEWAWRDIGQRIETGDALTAAVASALETPSRFAEARQQRAQQIFGDLFDGRAAERVAQHILALA</sequence>
<dbReference type="InterPro" id="IPR043148">
    <property type="entry name" value="TagF_C"/>
</dbReference>
<evidence type="ECO:0008006" key="3">
    <source>
        <dbReference type="Google" id="ProtNLM"/>
    </source>
</evidence>
<dbReference type="InterPro" id="IPR007554">
    <property type="entry name" value="Glycerophosphate_synth"/>
</dbReference>
<protein>
    <recommendedName>
        <fullName evidence="3">CDP-glycerol--poly(Glycerophosphate) glycerophosphotransferase</fullName>
    </recommendedName>
</protein>
<dbReference type="SUPFAM" id="SSF53756">
    <property type="entry name" value="UDP-Glycosyltransferase/glycogen phosphorylase"/>
    <property type="match status" value="1"/>
</dbReference>
<organism evidence="1 2">
    <name type="scientific">Ahniella affigens</name>
    <dbReference type="NCBI Taxonomy" id="2021234"/>
    <lineage>
        <taxon>Bacteria</taxon>
        <taxon>Pseudomonadati</taxon>
        <taxon>Pseudomonadota</taxon>
        <taxon>Gammaproteobacteria</taxon>
        <taxon>Lysobacterales</taxon>
        <taxon>Rhodanobacteraceae</taxon>
        <taxon>Ahniella</taxon>
    </lineage>
</organism>
<reference evidence="1 2" key="1">
    <citation type="submission" date="2018-03" db="EMBL/GenBank/DDBJ databases">
        <title>Ahniella affigens gen. nov., sp. nov., a gammaproteobacterium isolated from sandy soil near a stream.</title>
        <authorList>
            <person name="Ko Y."/>
            <person name="Kim J.-H."/>
        </authorList>
    </citation>
    <scope>NUCLEOTIDE SEQUENCE [LARGE SCALE GENOMIC DNA]</scope>
    <source>
        <strain evidence="1 2">D13</strain>
    </source>
</reference>
<dbReference type="Gene3D" id="3.40.50.12580">
    <property type="match status" value="1"/>
</dbReference>
<accession>A0A2P1PYB0</accession>
<dbReference type="AlphaFoldDB" id="A0A2P1PYB0"/>
<dbReference type="GO" id="GO:0047355">
    <property type="term" value="F:CDP-glycerol glycerophosphotransferase activity"/>
    <property type="evidence" value="ECO:0007669"/>
    <property type="project" value="InterPro"/>
</dbReference>
<reference evidence="1 2" key="2">
    <citation type="submission" date="2018-03" db="EMBL/GenBank/DDBJ databases">
        <authorList>
            <person name="Keele B.F."/>
        </authorList>
    </citation>
    <scope>NUCLEOTIDE SEQUENCE [LARGE SCALE GENOMIC DNA]</scope>
    <source>
        <strain evidence="1 2">D13</strain>
    </source>
</reference>
<dbReference type="KEGG" id="xba:C7S18_22715"/>
<gene>
    <name evidence="1" type="ORF">C7S18_22715</name>
</gene>
<name>A0A2P1PYB0_9GAMM</name>
<proteinExistence type="predicted"/>
<dbReference type="GO" id="GO:0016020">
    <property type="term" value="C:membrane"/>
    <property type="evidence" value="ECO:0007669"/>
    <property type="project" value="InterPro"/>
</dbReference>
<evidence type="ECO:0000313" key="1">
    <source>
        <dbReference type="EMBL" id="AVP99813.1"/>
    </source>
</evidence>
<evidence type="ECO:0000313" key="2">
    <source>
        <dbReference type="Proteomes" id="UP000241074"/>
    </source>
</evidence>
<dbReference type="EMBL" id="CP027860">
    <property type="protein sequence ID" value="AVP99813.1"/>
    <property type="molecule type" value="Genomic_DNA"/>
</dbReference>
<dbReference type="OrthoDB" id="6212418at2"/>
<dbReference type="Pfam" id="PF04464">
    <property type="entry name" value="Glyphos_transf"/>
    <property type="match status" value="1"/>
</dbReference>
<dbReference type="Proteomes" id="UP000241074">
    <property type="component" value="Chromosome"/>
</dbReference>
<keyword evidence="2" id="KW-1185">Reference proteome</keyword>